<proteinExistence type="predicted"/>
<keyword evidence="3" id="KW-1185">Reference proteome</keyword>
<dbReference type="RefSeq" id="WP_194506256.1">
    <property type="nucleotide sequence ID" value="NZ_JADILU010000001.1"/>
</dbReference>
<evidence type="ECO:0000256" key="1">
    <source>
        <dbReference type="SAM" id="SignalP"/>
    </source>
</evidence>
<comment type="caution">
    <text evidence="2">The sequence shown here is derived from an EMBL/GenBank/DDBJ whole genome shotgun (WGS) entry which is preliminary data.</text>
</comment>
<feature type="chain" id="PRO_5045065217" description="Por secretion system C-terminal sorting domain-containing protein" evidence="1">
    <location>
        <begin position="22"/>
        <end position="192"/>
    </location>
</feature>
<keyword evidence="1" id="KW-0732">Signal</keyword>
<evidence type="ECO:0000313" key="3">
    <source>
        <dbReference type="Proteomes" id="UP001597548"/>
    </source>
</evidence>
<reference evidence="3" key="1">
    <citation type="journal article" date="2019" name="Int. J. Syst. Evol. Microbiol.">
        <title>The Global Catalogue of Microorganisms (GCM) 10K type strain sequencing project: providing services to taxonomists for standard genome sequencing and annotation.</title>
        <authorList>
            <consortium name="The Broad Institute Genomics Platform"/>
            <consortium name="The Broad Institute Genome Sequencing Center for Infectious Disease"/>
            <person name="Wu L."/>
            <person name="Ma J."/>
        </authorList>
    </citation>
    <scope>NUCLEOTIDE SEQUENCE [LARGE SCALE GENOMIC DNA]</scope>
    <source>
        <strain evidence="3">KCTC 32514</strain>
    </source>
</reference>
<evidence type="ECO:0000313" key="2">
    <source>
        <dbReference type="EMBL" id="MFD2916888.1"/>
    </source>
</evidence>
<sequence length="192" mass="21943">MKTMKTLFLVAFMLTIVTGYANENVIDVPSKAITVLKFSNVKKGHQYTIIDNQGVLLYSETIDRNGTFSKKFDFTALKDGSYTVELNKDFEIIVTPFIVQSKSVIFLESKVRTVFKPVVRTKGNQLLISLMSMDVQTLDIELFYNGESIFKDQLKGDQILNQVYKLSSQEKGDYYLHMTSGDRVFNKSFKLL</sequence>
<protein>
    <recommendedName>
        <fullName evidence="4">Por secretion system C-terminal sorting domain-containing protein</fullName>
    </recommendedName>
</protein>
<dbReference type="Proteomes" id="UP001597548">
    <property type="component" value="Unassembled WGS sequence"/>
</dbReference>
<accession>A0ABW5ZV16</accession>
<feature type="signal peptide" evidence="1">
    <location>
        <begin position="1"/>
        <end position="21"/>
    </location>
</feature>
<evidence type="ECO:0008006" key="4">
    <source>
        <dbReference type="Google" id="ProtNLM"/>
    </source>
</evidence>
<organism evidence="2 3">
    <name type="scientific">Psychroserpens luteus</name>
    <dbReference type="NCBI Taxonomy" id="1434066"/>
    <lineage>
        <taxon>Bacteria</taxon>
        <taxon>Pseudomonadati</taxon>
        <taxon>Bacteroidota</taxon>
        <taxon>Flavobacteriia</taxon>
        <taxon>Flavobacteriales</taxon>
        <taxon>Flavobacteriaceae</taxon>
        <taxon>Psychroserpens</taxon>
    </lineage>
</organism>
<gene>
    <name evidence="2" type="ORF">ACFS29_14635</name>
</gene>
<dbReference type="EMBL" id="JBHUOS010000010">
    <property type="protein sequence ID" value="MFD2916888.1"/>
    <property type="molecule type" value="Genomic_DNA"/>
</dbReference>
<name>A0ABW5ZV16_9FLAO</name>